<dbReference type="Gene3D" id="2.40.50.1020">
    <property type="entry name" value="LytTr DNA-binding domain"/>
    <property type="match status" value="1"/>
</dbReference>
<dbReference type="InterPro" id="IPR007492">
    <property type="entry name" value="LytTR_DNA-bd_dom"/>
</dbReference>
<dbReference type="Proteomes" id="UP000611629">
    <property type="component" value="Unassembled WGS sequence"/>
</dbReference>
<dbReference type="Pfam" id="PF04397">
    <property type="entry name" value="LytTR"/>
    <property type="match status" value="1"/>
</dbReference>
<reference evidence="2" key="1">
    <citation type="submission" date="2020-07" db="EMBL/GenBank/DDBJ databases">
        <title>Genomic analysis of a strain of Sedimentibacter Hydroxybenzoicus DSM7310.</title>
        <authorList>
            <person name="Ma S."/>
        </authorList>
    </citation>
    <scope>NUCLEOTIDE SEQUENCE</scope>
    <source>
        <strain evidence="2">DSM 7310</strain>
    </source>
</reference>
<dbReference type="PROSITE" id="PS50930">
    <property type="entry name" value="HTH_LYTTR"/>
    <property type="match status" value="1"/>
</dbReference>
<dbReference type="EMBL" id="JACBNQ010000015">
    <property type="protein sequence ID" value="NYB74943.1"/>
    <property type="molecule type" value="Genomic_DNA"/>
</dbReference>
<comment type="caution">
    <text evidence="2">The sequence shown here is derived from an EMBL/GenBank/DDBJ whole genome shotgun (WGS) entry which is preliminary data.</text>
</comment>
<proteinExistence type="predicted"/>
<sequence length="86" mass="9989">MIHMHHGEDIKEMATQTKVLKELDSSYFFKCRQGYVVNLFNIEEISDDYKFLLLKSGDIIPMSRLGFKQLVKPIPLSITGVDTFDY</sequence>
<keyword evidence="2" id="KW-0238">DNA-binding</keyword>
<gene>
    <name evidence="2" type="ORF">HZF24_12415</name>
</gene>
<dbReference type="AlphaFoldDB" id="A0A974BKP5"/>
<evidence type="ECO:0000259" key="1">
    <source>
        <dbReference type="PROSITE" id="PS50930"/>
    </source>
</evidence>
<dbReference type="RefSeq" id="WP_322790743.1">
    <property type="nucleotide sequence ID" value="NZ_JACBNQ010000015.1"/>
</dbReference>
<organism evidence="2 3">
    <name type="scientific">Sedimentibacter hydroxybenzoicus DSM 7310</name>
    <dbReference type="NCBI Taxonomy" id="1123245"/>
    <lineage>
        <taxon>Bacteria</taxon>
        <taxon>Bacillati</taxon>
        <taxon>Bacillota</taxon>
        <taxon>Tissierellia</taxon>
        <taxon>Sedimentibacter</taxon>
    </lineage>
</organism>
<name>A0A974BKP5_SEDHY</name>
<accession>A0A974BKP5</accession>
<feature type="domain" description="HTH LytTR-type" evidence="1">
    <location>
        <begin position="1"/>
        <end position="76"/>
    </location>
</feature>
<evidence type="ECO:0000313" key="2">
    <source>
        <dbReference type="EMBL" id="NYB74943.1"/>
    </source>
</evidence>
<protein>
    <submittedName>
        <fullName evidence="2">LytTR family transcriptional regulator DNA-binding domain-containing protein</fullName>
    </submittedName>
</protein>
<evidence type="ECO:0000313" key="3">
    <source>
        <dbReference type="Proteomes" id="UP000611629"/>
    </source>
</evidence>
<dbReference type="GO" id="GO:0003677">
    <property type="term" value="F:DNA binding"/>
    <property type="evidence" value="ECO:0007669"/>
    <property type="project" value="UniProtKB-KW"/>
</dbReference>
<keyword evidence="3" id="KW-1185">Reference proteome</keyword>